<dbReference type="GO" id="GO:0000729">
    <property type="term" value="P:DNA double-strand break processing"/>
    <property type="evidence" value="ECO:0007669"/>
    <property type="project" value="TreeGrafter"/>
</dbReference>
<dbReference type="EMBL" id="BTRK01000002">
    <property type="protein sequence ID" value="GMR34518.1"/>
    <property type="molecule type" value="Genomic_DNA"/>
</dbReference>
<feature type="region of interest" description="Disordered" evidence="1">
    <location>
        <begin position="1"/>
        <end position="32"/>
    </location>
</feature>
<gene>
    <name evidence="3" type="ORF">PMAYCL1PPCAC_04713</name>
</gene>
<dbReference type="Proteomes" id="UP001328107">
    <property type="component" value="Unassembled WGS sequence"/>
</dbReference>
<evidence type="ECO:0000313" key="3">
    <source>
        <dbReference type="EMBL" id="GMR34518.1"/>
    </source>
</evidence>
<sequence>MSLPEHSPLDDIGLAQEEQPDISLPRPGIQNDPFVCEIKEEPEDFDVIPGDNNDEQAEALPSSNSLSNVGADYEELDIKKEVVDDFDSIQPGEPIADIFYPCLGTSRTVGDVGLGIDDIKQEIMGLDDFGSEEKTARPPKRRKKKNSICFYPTKGQSDYYKKKKRLQQQYKQELQNGVAEEQNFFDAEYAYEPSTSDVYSAVHEPSTSPDCKHEIKEEKATTNSAKRRKCDSAKRGDKRGFYTPKSSLLTLASIPHDFAPDRRHIRHAMLFLHLSGMKAPDIQRQLAQVYPSQAPDVATVRRWCGKFEKHDYSIEDDARSGRPEKLDVDQLRAQVESDPTLSTRTLSRSLGVSRSTVTRGLALIGRTWKDGYWVPDEAELDRESTDAEADPELTTGDLSTLGAPKDLADILGATQDPAKTIGVSQDPADTLGVPQHLADILGVSQDLAEILGAPQDPAETIGMAQDQADTLGEPQDLADILGA</sequence>
<evidence type="ECO:0000256" key="1">
    <source>
        <dbReference type="SAM" id="MobiDB-lite"/>
    </source>
</evidence>
<evidence type="ECO:0000313" key="4">
    <source>
        <dbReference type="Proteomes" id="UP001328107"/>
    </source>
</evidence>
<name>A0AAN5C2H1_9BILA</name>
<comment type="caution">
    <text evidence="3">The sequence shown here is derived from an EMBL/GenBank/DDBJ whole genome shotgun (WGS) entry which is preliminary data.</text>
</comment>
<dbReference type="GO" id="GO:0005634">
    <property type="term" value="C:nucleus"/>
    <property type="evidence" value="ECO:0007669"/>
    <property type="project" value="TreeGrafter"/>
</dbReference>
<feature type="region of interest" description="Disordered" evidence="1">
    <location>
        <begin position="127"/>
        <end position="147"/>
    </location>
</feature>
<proteinExistence type="predicted"/>
<dbReference type="GO" id="GO:0046975">
    <property type="term" value="F:histone H3K36 methyltransferase activity"/>
    <property type="evidence" value="ECO:0007669"/>
    <property type="project" value="TreeGrafter"/>
</dbReference>
<protein>
    <recommendedName>
        <fullName evidence="2">Mos1 transposase HTH domain-containing protein</fullName>
    </recommendedName>
</protein>
<feature type="region of interest" description="Disordered" evidence="1">
    <location>
        <begin position="219"/>
        <end position="238"/>
    </location>
</feature>
<feature type="non-terminal residue" evidence="3">
    <location>
        <position position="483"/>
    </location>
</feature>
<dbReference type="GO" id="GO:0003690">
    <property type="term" value="F:double-stranded DNA binding"/>
    <property type="evidence" value="ECO:0007669"/>
    <property type="project" value="TreeGrafter"/>
</dbReference>
<dbReference type="GO" id="GO:0035861">
    <property type="term" value="C:site of double-strand break"/>
    <property type="evidence" value="ECO:0007669"/>
    <property type="project" value="TreeGrafter"/>
</dbReference>
<dbReference type="InterPro" id="IPR041426">
    <property type="entry name" value="Mos1_HTH"/>
</dbReference>
<organism evidence="3 4">
    <name type="scientific">Pristionchus mayeri</name>
    <dbReference type="NCBI Taxonomy" id="1317129"/>
    <lineage>
        <taxon>Eukaryota</taxon>
        <taxon>Metazoa</taxon>
        <taxon>Ecdysozoa</taxon>
        <taxon>Nematoda</taxon>
        <taxon>Chromadorea</taxon>
        <taxon>Rhabditida</taxon>
        <taxon>Rhabditina</taxon>
        <taxon>Diplogasteromorpha</taxon>
        <taxon>Diplogasteroidea</taxon>
        <taxon>Neodiplogasteridae</taxon>
        <taxon>Pristionchus</taxon>
    </lineage>
</organism>
<dbReference type="GO" id="GO:0003697">
    <property type="term" value="F:single-stranded DNA binding"/>
    <property type="evidence" value="ECO:0007669"/>
    <property type="project" value="TreeGrafter"/>
</dbReference>
<dbReference type="GO" id="GO:0042800">
    <property type="term" value="F:histone H3K4 methyltransferase activity"/>
    <property type="evidence" value="ECO:0007669"/>
    <property type="project" value="TreeGrafter"/>
</dbReference>
<feature type="compositionally biased region" description="Acidic residues" evidence="1">
    <location>
        <begin position="379"/>
        <end position="391"/>
    </location>
</feature>
<accession>A0AAN5C2H1</accession>
<dbReference type="AlphaFoldDB" id="A0AAN5C2H1"/>
<dbReference type="GO" id="GO:0000793">
    <property type="term" value="C:condensed chromosome"/>
    <property type="evidence" value="ECO:0007669"/>
    <property type="project" value="TreeGrafter"/>
</dbReference>
<keyword evidence="4" id="KW-1185">Reference proteome</keyword>
<feature type="compositionally biased region" description="Basic residues" evidence="1">
    <location>
        <begin position="137"/>
        <end position="146"/>
    </location>
</feature>
<feature type="domain" description="Mos1 transposase HTH" evidence="2">
    <location>
        <begin position="262"/>
        <end position="309"/>
    </location>
</feature>
<dbReference type="GO" id="GO:0000014">
    <property type="term" value="F:single-stranded DNA endodeoxyribonuclease activity"/>
    <property type="evidence" value="ECO:0007669"/>
    <property type="project" value="TreeGrafter"/>
</dbReference>
<dbReference type="GO" id="GO:0031297">
    <property type="term" value="P:replication fork processing"/>
    <property type="evidence" value="ECO:0007669"/>
    <property type="project" value="TreeGrafter"/>
</dbReference>
<dbReference type="GO" id="GO:0006303">
    <property type="term" value="P:double-strand break repair via nonhomologous end joining"/>
    <property type="evidence" value="ECO:0007669"/>
    <property type="project" value="TreeGrafter"/>
</dbReference>
<feature type="region of interest" description="Disordered" evidence="1">
    <location>
        <begin position="44"/>
        <end position="68"/>
    </location>
</feature>
<reference evidence="4" key="1">
    <citation type="submission" date="2022-10" db="EMBL/GenBank/DDBJ databases">
        <title>Genome assembly of Pristionchus species.</title>
        <authorList>
            <person name="Yoshida K."/>
            <person name="Sommer R.J."/>
        </authorList>
    </citation>
    <scope>NUCLEOTIDE SEQUENCE [LARGE SCALE GENOMIC DNA]</scope>
    <source>
        <strain evidence="4">RS5460</strain>
    </source>
</reference>
<dbReference type="GO" id="GO:0044774">
    <property type="term" value="P:mitotic DNA integrity checkpoint signaling"/>
    <property type="evidence" value="ECO:0007669"/>
    <property type="project" value="TreeGrafter"/>
</dbReference>
<dbReference type="GO" id="GO:0015074">
    <property type="term" value="P:DNA integration"/>
    <property type="evidence" value="ECO:0007669"/>
    <property type="project" value="TreeGrafter"/>
</dbReference>
<dbReference type="Gene3D" id="1.10.10.1450">
    <property type="match status" value="1"/>
</dbReference>
<dbReference type="PANTHER" id="PTHR46060">
    <property type="entry name" value="MARINER MOS1 TRANSPOSASE-LIKE PROTEIN"/>
    <property type="match status" value="1"/>
</dbReference>
<dbReference type="GO" id="GO:0044547">
    <property type="term" value="F:DNA topoisomerase binding"/>
    <property type="evidence" value="ECO:0007669"/>
    <property type="project" value="TreeGrafter"/>
</dbReference>
<evidence type="ECO:0000259" key="2">
    <source>
        <dbReference type="Pfam" id="PF17906"/>
    </source>
</evidence>
<dbReference type="InterPro" id="IPR052709">
    <property type="entry name" value="Transposase-MT_Hybrid"/>
</dbReference>
<dbReference type="PANTHER" id="PTHR46060:SF2">
    <property type="entry name" value="HISTONE-LYSINE N-METHYLTRANSFERASE SETMAR"/>
    <property type="match status" value="1"/>
</dbReference>
<feature type="region of interest" description="Disordered" evidence="1">
    <location>
        <begin position="379"/>
        <end position="401"/>
    </location>
</feature>
<dbReference type="Pfam" id="PF17906">
    <property type="entry name" value="HTH_48"/>
    <property type="match status" value="1"/>
</dbReference>
<feature type="compositionally biased region" description="Acidic residues" evidence="1">
    <location>
        <begin position="44"/>
        <end position="57"/>
    </location>
</feature>